<reference evidence="18" key="3">
    <citation type="submission" date="2025-09" db="UniProtKB">
        <authorList>
            <consortium name="Ensembl"/>
        </authorList>
    </citation>
    <scope>IDENTIFICATION</scope>
</reference>
<dbReference type="InterPro" id="IPR016186">
    <property type="entry name" value="C-type_lectin-like/link_sf"/>
</dbReference>
<evidence type="ECO:0000256" key="1">
    <source>
        <dbReference type="ARBA" id="ARBA00004606"/>
    </source>
</evidence>
<evidence type="ECO:0000256" key="13">
    <source>
        <dbReference type="ARBA" id="ARBA00023157"/>
    </source>
</evidence>
<dbReference type="InterPro" id="IPR016187">
    <property type="entry name" value="CTDL_fold"/>
</dbReference>
<protein>
    <recommendedName>
        <fullName evidence="2">Collectin-12</fullName>
    </recommendedName>
</protein>
<evidence type="ECO:0000256" key="15">
    <source>
        <dbReference type="SAM" id="MobiDB-lite"/>
    </source>
</evidence>
<dbReference type="OrthoDB" id="9896688at2759"/>
<reference evidence="18 19" key="1">
    <citation type="submission" date="2020-10" db="EMBL/GenBank/DDBJ databases">
        <title>Pygocentrus nattereri (red-bellied piranha) genome, fPygNat1, primary haplotype.</title>
        <authorList>
            <person name="Myers G."/>
            <person name="Meyer A."/>
            <person name="Karagic N."/>
            <person name="Pippel M."/>
            <person name="Winkler S."/>
            <person name="Tracey A."/>
            <person name="Wood J."/>
            <person name="Formenti G."/>
            <person name="Howe K."/>
            <person name="Fedrigo O."/>
            <person name="Jarvis E.D."/>
        </authorList>
    </citation>
    <scope>NUCLEOTIDE SEQUENCE [LARGE SCALE GENOMIC DNA]</scope>
</reference>
<proteinExistence type="predicted"/>
<feature type="compositionally biased region" description="Low complexity" evidence="15">
    <location>
        <begin position="488"/>
        <end position="500"/>
    </location>
</feature>
<dbReference type="Pfam" id="PF01391">
    <property type="entry name" value="Collagen"/>
    <property type="match status" value="2"/>
</dbReference>
<dbReference type="PROSITE" id="PS00615">
    <property type="entry name" value="C_TYPE_LECTIN_1"/>
    <property type="match status" value="1"/>
</dbReference>
<dbReference type="Proteomes" id="UP001501920">
    <property type="component" value="Chromosome 2"/>
</dbReference>
<evidence type="ECO:0000256" key="16">
    <source>
        <dbReference type="SAM" id="Phobius"/>
    </source>
</evidence>
<sequence length="735" mass="79050">MKDEFAEEEDIQSFGYKRFGIQEGAQCTKCKSEWGLKAAICLLYVLCILLTIAVAILGYKVVQRVDNATEGMQRYGGQIIAMELDVKKLDDDSGVKLKNTSSELQIFRSGLSALRQKLAAVSDRVSSNAVALQKLQSSSKDTRSLQDYLRSQQDTHASTLCYANATLISASASMLALQQDTVRLQQNLQVHISAQRSLQFAADGLNLTQRRQDTVTAALQRRVEAAAEAMQGMRSDTLALQRDTQLISSNEDWLREKIHSLEGAEHNTSTQAFSTTQTLEELSSQLTNISSRILNMSALSDINSENLQELLDQQREYGSRTSTRFDQTEERLDATEERVDMVTGNVSYATRMLGGVNGELGALRSCSDTVGRHSDILLYLNRSLVEAQADGNTLRSQQDDLSARLDKEVSSLFIIMEEMKLVDSKHSQLITNFTILQGPPGPRGPRGEKGPIGAVGPTGQKGERGNRGEAGVAGSQGEKGSPGPPGLPGLTGNQGSHGSPGPKGPRGSGGRAGSQGPKGDPGTPGLPGRDGPLGPQGAQGPTGIRGPIGPAGDPGPAGPTGTMGPPGPPGLPGPPGRAVEVPTVPVALQGEAPAVPQGPFTGPFGCPTDWFKFRNSCYYFSTKLLSFDDAQTKCSTMSSSMVIINDSEEQGWLHLQTVGKGFFWLGLTDRQEENVWRWVDGSPTTFTKWRPGQPDNWNHGHEDGEDCAGLVHGGLWNDFYCDDKISSICERAVDS</sequence>
<keyword evidence="8" id="KW-0735">Signal-anchor</keyword>
<keyword evidence="11" id="KW-0176">Collagen</keyword>
<keyword evidence="14" id="KW-0675">Receptor</keyword>
<dbReference type="GO" id="GO:0030246">
    <property type="term" value="F:carbohydrate binding"/>
    <property type="evidence" value="ECO:0007669"/>
    <property type="project" value="UniProtKB-KW"/>
</dbReference>
<dbReference type="Pfam" id="PF26004">
    <property type="entry name" value="COLEC12"/>
    <property type="match status" value="1"/>
</dbReference>
<evidence type="ECO:0000313" key="19">
    <source>
        <dbReference type="Proteomes" id="UP001501920"/>
    </source>
</evidence>
<dbReference type="AlphaFoldDB" id="A0A3B4DGS4"/>
<keyword evidence="10" id="KW-0175">Coiled coil</keyword>
<dbReference type="STRING" id="42514.ENSPNAP00000023612"/>
<feature type="region of interest" description="Disordered" evidence="15">
    <location>
        <begin position="434"/>
        <end position="579"/>
    </location>
</feature>
<keyword evidence="9 16" id="KW-1133">Transmembrane helix</keyword>
<evidence type="ECO:0000256" key="5">
    <source>
        <dbReference type="ARBA" id="ARBA00022734"/>
    </source>
</evidence>
<feature type="compositionally biased region" description="Gly residues" evidence="15">
    <location>
        <begin position="504"/>
        <end position="513"/>
    </location>
</feature>
<dbReference type="Ensembl" id="ENSPNAT00000012211.2">
    <property type="protein sequence ID" value="ENSPNAP00000023612.1"/>
    <property type="gene ID" value="ENSPNAG00000000713.2"/>
</dbReference>
<evidence type="ECO:0000256" key="14">
    <source>
        <dbReference type="ARBA" id="ARBA00023170"/>
    </source>
</evidence>
<organism evidence="18 19">
    <name type="scientific">Pygocentrus nattereri</name>
    <name type="common">Red-bellied piranha</name>
    <dbReference type="NCBI Taxonomy" id="42514"/>
    <lineage>
        <taxon>Eukaryota</taxon>
        <taxon>Metazoa</taxon>
        <taxon>Chordata</taxon>
        <taxon>Craniata</taxon>
        <taxon>Vertebrata</taxon>
        <taxon>Euteleostomi</taxon>
        <taxon>Actinopterygii</taxon>
        <taxon>Neopterygii</taxon>
        <taxon>Teleostei</taxon>
        <taxon>Ostariophysi</taxon>
        <taxon>Characiformes</taxon>
        <taxon>Characoidei</taxon>
        <taxon>Pygocentrus</taxon>
    </lineage>
</organism>
<dbReference type="SUPFAM" id="SSF56436">
    <property type="entry name" value="C-type lectin-like"/>
    <property type="match status" value="1"/>
</dbReference>
<dbReference type="PROSITE" id="PS50041">
    <property type="entry name" value="C_TYPE_LECTIN_2"/>
    <property type="match status" value="1"/>
</dbReference>
<feature type="transmembrane region" description="Helical" evidence="16">
    <location>
        <begin position="38"/>
        <end position="59"/>
    </location>
</feature>
<dbReference type="InterPro" id="IPR018378">
    <property type="entry name" value="C-type_lectin_CS"/>
</dbReference>
<keyword evidence="19" id="KW-1185">Reference proteome</keyword>
<dbReference type="Gene3D" id="3.10.100.10">
    <property type="entry name" value="Mannose-Binding Protein A, subunit A"/>
    <property type="match status" value="1"/>
</dbReference>
<evidence type="ECO:0000256" key="8">
    <source>
        <dbReference type="ARBA" id="ARBA00022968"/>
    </source>
</evidence>
<dbReference type="InterPro" id="IPR058762">
    <property type="entry name" value="COLEC12_dom"/>
</dbReference>
<dbReference type="InterPro" id="IPR008160">
    <property type="entry name" value="Collagen"/>
</dbReference>
<dbReference type="OMA" id="TKCKSEW"/>
<evidence type="ECO:0000256" key="2">
    <source>
        <dbReference type="ARBA" id="ARBA00017460"/>
    </source>
</evidence>
<evidence type="ECO:0000256" key="10">
    <source>
        <dbReference type="ARBA" id="ARBA00023054"/>
    </source>
</evidence>
<keyword evidence="7" id="KW-0106">Calcium</keyword>
<dbReference type="CDD" id="cd03590">
    <property type="entry name" value="CLECT_DC-SIGN_like"/>
    <property type="match status" value="1"/>
</dbReference>
<evidence type="ECO:0000256" key="6">
    <source>
        <dbReference type="ARBA" id="ARBA00022737"/>
    </source>
</evidence>
<accession>A0A3B4DGS4</accession>
<keyword evidence="13" id="KW-1015">Disulfide bond</keyword>
<dbReference type="InterPro" id="IPR050111">
    <property type="entry name" value="C-type_lectin/snaclec_domain"/>
</dbReference>
<feature type="compositionally biased region" description="Low complexity" evidence="15">
    <location>
        <begin position="514"/>
        <end position="536"/>
    </location>
</feature>
<keyword evidence="3 16" id="KW-0812">Transmembrane</keyword>
<evidence type="ECO:0000256" key="12">
    <source>
        <dbReference type="ARBA" id="ARBA00023136"/>
    </source>
</evidence>
<evidence type="ECO:0000256" key="3">
    <source>
        <dbReference type="ARBA" id="ARBA00022692"/>
    </source>
</evidence>
<keyword evidence="5" id="KW-0430">Lectin</keyword>
<evidence type="ECO:0000256" key="7">
    <source>
        <dbReference type="ARBA" id="ARBA00022837"/>
    </source>
</evidence>
<dbReference type="GeneTree" id="ENSGT00950000183074"/>
<feature type="compositionally biased region" description="Pro residues" evidence="15">
    <location>
        <begin position="565"/>
        <end position="575"/>
    </location>
</feature>
<reference evidence="18" key="2">
    <citation type="submission" date="2025-08" db="UniProtKB">
        <authorList>
            <consortium name="Ensembl"/>
        </authorList>
    </citation>
    <scope>IDENTIFICATION</scope>
</reference>
<dbReference type="Pfam" id="PF00059">
    <property type="entry name" value="Lectin_C"/>
    <property type="match status" value="1"/>
</dbReference>
<evidence type="ECO:0000256" key="9">
    <source>
        <dbReference type="ARBA" id="ARBA00022989"/>
    </source>
</evidence>
<evidence type="ECO:0000256" key="11">
    <source>
        <dbReference type="ARBA" id="ARBA00023119"/>
    </source>
</evidence>
<evidence type="ECO:0000256" key="4">
    <source>
        <dbReference type="ARBA" id="ARBA00022723"/>
    </source>
</evidence>
<dbReference type="InterPro" id="IPR001304">
    <property type="entry name" value="C-type_lectin-like"/>
</dbReference>
<dbReference type="GO" id="GO:0005581">
    <property type="term" value="C:collagen trimer"/>
    <property type="evidence" value="ECO:0007669"/>
    <property type="project" value="UniProtKB-KW"/>
</dbReference>
<keyword evidence="4" id="KW-0479">Metal-binding</keyword>
<dbReference type="SMART" id="SM00034">
    <property type="entry name" value="CLECT"/>
    <property type="match status" value="1"/>
</dbReference>
<keyword evidence="6" id="KW-0677">Repeat</keyword>
<comment type="subcellular location">
    <subcellularLocation>
        <location evidence="1">Membrane</location>
        <topology evidence="1">Single-pass type II membrane protein</topology>
    </subcellularLocation>
</comment>
<gene>
    <name evidence="18" type="primary">COLEC12</name>
</gene>
<evidence type="ECO:0000313" key="18">
    <source>
        <dbReference type="Ensembl" id="ENSPNAP00000023612.1"/>
    </source>
</evidence>
<keyword evidence="12 16" id="KW-0472">Membrane</keyword>
<feature type="domain" description="C-type lectin" evidence="17">
    <location>
        <begin position="613"/>
        <end position="730"/>
    </location>
</feature>
<dbReference type="InterPro" id="IPR033989">
    <property type="entry name" value="CD209-like_CTLD"/>
</dbReference>
<name>A0A3B4DGS4_PYGNA</name>
<evidence type="ECO:0000259" key="17">
    <source>
        <dbReference type="PROSITE" id="PS50041"/>
    </source>
</evidence>
<dbReference type="PANTHER" id="PTHR22803">
    <property type="entry name" value="MANNOSE, PHOSPHOLIPASE, LECTIN RECEPTOR RELATED"/>
    <property type="match status" value="1"/>
</dbReference>